<accession>A0A1E7FN44</accession>
<proteinExistence type="predicted"/>
<dbReference type="KEGG" id="fcy:FRACYDRAFT_235637"/>
<protein>
    <submittedName>
        <fullName evidence="2">Uncharacterized protein</fullName>
    </submittedName>
</protein>
<organism evidence="2 3">
    <name type="scientific">Fragilariopsis cylindrus CCMP1102</name>
    <dbReference type="NCBI Taxonomy" id="635003"/>
    <lineage>
        <taxon>Eukaryota</taxon>
        <taxon>Sar</taxon>
        <taxon>Stramenopiles</taxon>
        <taxon>Ochrophyta</taxon>
        <taxon>Bacillariophyta</taxon>
        <taxon>Bacillariophyceae</taxon>
        <taxon>Bacillariophycidae</taxon>
        <taxon>Bacillariales</taxon>
        <taxon>Bacillariaceae</taxon>
        <taxon>Fragilariopsis</taxon>
    </lineage>
</organism>
<dbReference type="Proteomes" id="UP000095751">
    <property type="component" value="Unassembled WGS sequence"/>
</dbReference>
<gene>
    <name evidence="2" type="ORF">FRACYDRAFT_235637</name>
</gene>
<evidence type="ECO:0000256" key="1">
    <source>
        <dbReference type="SAM" id="MobiDB-lite"/>
    </source>
</evidence>
<name>A0A1E7FN44_9STRA</name>
<sequence length="532" mass="60647">MRGLQQKKSIGGNKNKKKNMKKNDRNKCSFSCFSQQNFLMLVAILSLSLNAVLYHVHIPSSSSDNDKKSVTEFTIPKSKLMRTTNTNTNTNITTTSSSLLLSTSEPLAKSSLSSSSSSSSNLITALWMKDYFDWHREQTIALNDCNYRDYRFMILRCSSVERKCGGVADRLKSLPFFIAAAASSQRIFFIRWERPSKLEEFLIPNEINWSMPDWMYDKFHSFQDTNPDSYYLPSAKKIAYGVKKYTDIIILEGLIQDYYGGSANYYHWDCEMDINKQFNETYYKKYNDMAGWHSYDIIFHDVFFTLFTPSPPIAKLVNEKMKSANLIPNQFATSHYRAFYGIENKKHSRKESELMTKTTNALNCASKMQPGDPIFFASDSQIAVVAARKIAEDNDNRKIVTFDEEQEALHLDKKEQWTSGNIADFFPTFVDMLIMAEAKCMAIGVGGFGRFANMISRDPTCVIRHDSERKTQIQQCKCNAAASITYVENQLLTLPQPTLARKIVKNRITIAIAVVVLQTTPSVPIWAICQLG</sequence>
<reference evidence="2 3" key="1">
    <citation type="submission" date="2016-09" db="EMBL/GenBank/DDBJ databases">
        <title>Extensive genetic diversity and differential bi-allelic expression allows diatom success in the polar Southern Ocean.</title>
        <authorList>
            <consortium name="DOE Joint Genome Institute"/>
            <person name="Mock T."/>
            <person name="Otillar R.P."/>
            <person name="Strauss J."/>
            <person name="Dupont C."/>
            <person name="Frickenhaus S."/>
            <person name="Maumus F."/>
            <person name="Mcmullan M."/>
            <person name="Sanges R."/>
            <person name="Schmutz J."/>
            <person name="Toseland A."/>
            <person name="Valas R."/>
            <person name="Veluchamy A."/>
            <person name="Ward B.J."/>
            <person name="Allen A."/>
            <person name="Barry K."/>
            <person name="Falciatore A."/>
            <person name="Ferrante M."/>
            <person name="Fortunato A.E."/>
            <person name="Gloeckner G."/>
            <person name="Gruber A."/>
            <person name="Hipkin R."/>
            <person name="Janech M."/>
            <person name="Kroth P."/>
            <person name="Leese F."/>
            <person name="Lindquist E."/>
            <person name="Lyon B.R."/>
            <person name="Martin J."/>
            <person name="Mayer C."/>
            <person name="Parker M."/>
            <person name="Quesneville H."/>
            <person name="Raymond J."/>
            <person name="Uhlig C."/>
            <person name="Valentin K.U."/>
            <person name="Worden A.Z."/>
            <person name="Armbrust E.V."/>
            <person name="Bowler C."/>
            <person name="Green B."/>
            <person name="Moulton V."/>
            <person name="Van Oosterhout C."/>
            <person name="Grigoriev I."/>
        </authorList>
    </citation>
    <scope>NUCLEOTIDE SEQUENCE [LARGE SCALE GENOMIC DNA]</scope>
    <source>
        <strain evidence="2 3">CCMP1102</strain>
    </source>
</reference>
<evidence type="ECO:0000313" key="3">
    <source>
        <dbReference type="Proteomes" id="UP000095751"/>
    </source>
</evidence>
<dbReference type="EMBL" id="KV784355">
    <property type="protein sequence ID" value="OEU19578.1"/>
    <property type="molecule type" value="Genomic_DNA"/>
</dbReference>
<dbReference type="AlphaFoldDB" id="A0A1E7FN44"/>
<dbReference type="OrthoDB" id="47703at2759"/>
<keyword evidence="3" id="KW-1185">Reference proteome</keyword>
<feature type="region of interest" description="Disordered" evidence="1">
    <location>
        <begin position="1"/>
        <end position="23"/>
    </location>
</feature>
<dbReference type="InParanoid" id="A0A1E7FN44"/>
<evidence type="ECO:0000313" key="2">
    <source>
        <dbReference type="EMBL" id="OEU19578.1"/>
    </source>
</evidence>